<feature type="domain" description="ABC transporter" evidence="7">
    <location>
        <begin position="2"/>
        <end position="240"/>
    </location>
</feature>
<keyword evidence="5 8" id="KW-0067">ATP-binding</keyword>
<dbReference type="InterPro" id="IPR050086">
    <property type="entry name" value="MetN_ABC_transporter-like"/>
</dbReference>
<dbReference type="CDD" id="cd03262">
    <property type="entry name" value="ABC_HisP_GlnQ"/>
    <property type="match status" value="1"/>
</dbReference>
<sequence>MLEAKGIQKSYGENQILKGIDLTLEEGKVLVIIGPSGSGKTTLLRSLNLLEIPEQGTLELDGDRIDYSRRLTKREIQNMRRKSAMVFQSHNLFPHKTVLENVVEGPIIVQKINREQAVKEAQQILNDVGLSDYQDHYPFQLSGGQQQRVGIARAVALKPKLLLFDEPTSALDPELVSDVLKVMKDLAAKGWTMVVVTHELKFAADVADKVLFVDQGTVLEEGTPEEVFQHPQHERTRQFLSKVLKQI</sequence>
<dbReference type="PANTHER" id="PTHR43166">
    <property type="entry name" value="AMINO ACID IMPORT ATP-BINDING PROTEIN"/>
    <property type="match status" value="1"/>
</dbReference>
<dbReference type="GO" id="GO:0005524">
    <property type="term" value="F:ATP binding"/>
    <property type="evidence" value="ECO:0007669"/>
    <property type="project" value="UniProtKB-KW"/>
</dbReference>
<evidence type="ECO:0000256" key="3">
    <source>
        <dbReference type="ARBA" id="ARBA00022475"/>
    </source>
</evidence>
<dbReference type="PANTHER" id="PTHR43166:SF35">
    <property type="entry name" value="L-CYSTINE IMPORT ATP-BINDING PROTEIN TCYN"/>
    <property type="match status" value="1"/>
</dbReference>
<dbReference type="PROSITE" id="PS50893">
    <property type="entry name" value="ABC_TRANSPORTER_2"/>
    <property type="match status" value="1"/>
</dbReference>
<dbReference type="EMBL" id="JBHSTQ010000004">
    <property type="protein sequence ID" value="MFC6386091.1"/>
    <property type="molecule type" value="Genomic_DNA"/>
</dbReference>
<dbReference type="InterPro" id="IPR017871">
    <property type="entry name" value="ABC_transporter-like_CS"/>
</dbReference>
<dbReference type="InterPro" id="IPR030679">
    <property type="entry name" value="ABC_ATPase_HisP-typ"/>
</dbReference>
<evidence type="ECO:0000313" key="8">
    <source>
        <dbReference type="EMBL" id="MFC6386091.1"/>
    </source>
</evidence>
<keyword evidence="6" id="KW-0472">Membrane</keyword>
<name>A0ABW1WCJ5_9BACL</name>
<dbReference type="SMART" id="SM00382">
    <property type="entry name" value="AAA"/>
    <property type="match status" value="1"/>
</dbReference>
<evidence type="ECO:0000256" key="5">
    <source>
        <dbReference type="ARBA" id="ARBA00022840"/>
    </source>
</evidence>
<comment type="subcellular location">
    <subcellularLocation>
        <location evidence="1">Cell membrane</location>
        <topology evidence="1">Peripheral membrane protein</topology>
    </subcellularLocation>
</comment>
<keyword evidence="3" id="KW-1003">Cell membrane</keyword>
<evidence type="ECO:0000256" key="1">
    <source>
        <dbReference type="ARBA" id="ARBA00004202"/>
    </source>
</evidence>
<dbReference type="SUPFAM" id="SSF52540">
    <property type="entry name" value="P-loop containing nucleoside triphosphate hydrolases"/>
    <property type="match status" value="1"/>
</dbReference>
<dbReference type="PIRSF" id="PIRSF039085">
    <property type="entry name" value="ABC_ATPase_HisP"/>
    <property type="match status" value="1"/>
</dbReference>
<comment type="caution">
    <text evidence="8">The sequence shown here is derived from an EMBL/GenBank/DDBJ whole genome shotgun (WGS) entry which is preliminary data.</text>
</comment>
<organism evidence="8 9">
    <name type="scientific">Sporolactobacillus kofuensis</name>
    <dbReference type="NCBI Taxonomy" id="269672"/>
    <lineage>
        <taxon>Bacteria</taxon>
        <taxon>Bacillati</taxon>
        <taxon>Bacillota</taxon>
        <taxon>Bacilli</taxon>
        <taxon>Bacillales</taxon>
        <taxon>Sporolactobacillaceae</taxon>
        <taxon>Sporolactobacillus</taxon>
    </lineage>
</organism>
<dbReference type="InterPro" id="IPR027417">
    <property type="entry name" value="P-loop_NTPase"/>
</dbReference>
<dbReference type="InterPro" id="IPR003439">
    <property type="entry name" value="ABC_transporter-like_ATP-bd"/>
</dbReference>
<evidence type="ECO:0000256" key="6">
    <source>
        <dbReference type="ARBA" id="ARBA00023136"/>
    </source>
</evidence>
<keyword evidence="9" id="KW-1185">Reference proteome</keyword>
<keyword evidence="2" id="KW-0813">Transport</keyword>
<dbReference type="Gene3D" id="3.40.50.300">
    <property type="entry name" value="P-loop containing nucleotide triphosphate hydrolases"/>
    <property type="match status" value="1"/>
</dbReference>
<dbReference type="PROSITE" id="PS00211">
    <property type="entry name" value="ABC_TRANSPORTER_1"/>
    <property type="match status" value="1"/>
</dbReference>
<evidence type="ECO:0000256" key="2">
    <source>
        <dbReference type="ARBA" id="ARBA00022448"/>
    </source>
</evidence>
<dbReference type="RefSeq" id="WP_253053284.1">
    <property type="nucleotide sequence ID" value="NZ_JAMXWN010000003.1"/>
</dbReference>
<keyword evidence="4" id="KW-0547">Nucleotide-binding</keyword>
<dbReference type="Pfam" id="PF00005">
    <property type="entry name" value="ABC_tran"/>
    <property type="match status" value="1"/>
</dbReference>
<protein>
    <submittedName>
        <fullName evidence="8">Amino acid ABC transporter ATP-binding protein</fullName>
    </submittedName>
</protein>
<evidence type="ECO:0000259" key="7">
    <source>
        <dbReference type="PROSITE" id="PS50893"/>
    </source>
</evidence>
<reference evidence="9" key="1">
    <citation type="journal article" date="2019" name="Int. J. Syst. Evol. Microbiol.">
        <title>The Global Catalogue of Microorganisms (GCM) 10K type strain sequencing project: providing services to taxonomists for standard genome sequencing and annotation.</title>
        <authorList>
            <consortium name="The Broad Institute Genomics Platform"/>
            <consortium name="The Broad Institute Genome Sequencing Center for Infectious Disease"/>
            <person name="Wu L."/>
            <person name="Ma J."/>
        </authorList>
    </citation>
    <scope>NUCLEOTIDE SEQUENCE [LARGE SCALE GENOMIC DNA]</scope>
    <source>
        <strain evidence="9">CCUG 42001</strain>
    </source>
</reference>
<evidence type="ECO:0000313" key="9">
    <source>
        <dbReference type="Proteomes" id="UP001596267"/>
    </source>
</evidence>
<dbReference type="InterPro" id="IPR003593">
    <property type="entry name" value="AAA+_ATPase"/>
</dbReference>
<gene>
    <name evidence="8" type="ORF">ACFP7A_05730</name>
</gene>
<proteinExistence type="predicted"/>
<dbReference type="Proteomes" id="UP001596267">
    <property type="component" value="Unassembled WGS sequence"/>
</dbReference>
<accession>A0ABW1WCJ5</accession>
<evidence type="ECO:0000256" key="4">
    <source>
        <dbReference type="ARBA" id="ARBA00022741"/>
    </source>
</evidence>